<organism evidence="2 3">
    <name type="scientific">Yasminevirus sp. GU-2018</name>
    <dbReference type="NCBI Taxonomy" id="2420051"/>
    <lineage>
        <taxon>Viruses</taxon>
        <taxon>Varidnaviria</taxon>
        <taxon>Bamfordvirae</taxon>
        <taxon>Nucleocytoviricota</taxon>
        <taxon>Megaviricetes</taxon>
        <taxon>Imitervirales</taxon>
        <taxon>Mimiviridae</taxon>
        <taxon>Klosneuvirinae</taxon>
        <taxon>Yasminevirus</taxon>
        <taxon>Yasminevirus saudimassiliense</taxon>
    </lineage>
</organism>
<feature type="compositionally biased region" description="Acidic residues" evidence="1">
    <location>
        <begin position="453"/>
        <end position="462"/>
    </location>
</feature>
<feature type="region of interest" description="Disordered" evidence="1">
    <location>
        <begin position="375"/>
        <end position="397"/>
    </location>
</feature>
<dbReference type="EMBL" id="UPSH01000001">
    <property type="protein sequence ID" value="VBB18169.1"/>
    <property type="molecule type" value="Genomic_DNA"/>
</dbReference>
<keyword evidence="3" id="KW-1185">Reference proteome</keyword>
<evidence type="ECO:0000256" key="1">
    <source>
        <dbReference type="SAM" id="MobiDB-lite"/>
    </source>
</evidence>
<protein>
    <submittedName>
        <fullName evidence="2">Uncharacterized protein</fullName>
    </submittedName>
</protein>
<sequence>MQNPGTRPITQADLHLPIVYPVTGALRSKDFASLCETLVSELSKGQTEEKDDAFSGAKEACPVTANLNKIRKVLQLSDKAVIFSRKTQKSYVNESKRVCNRKTFGPEMIERISDFVLPSLKNAFDTSSNSPTDLAIDPTHCDVLHYGPGGFFSDHRDTVPEFPFDKTDKRLDSKDEGGKQHLWRFYSVIIGLDAQTSGDEGATVVYLPTRDFSIGNAISNVKLTVSDVAHKQMVAHVFDQSCSTNRFVVFPAEALHASLPIASRDGFKLALKFDLWVKQPRTVKTIAEYPAFYRECGCVVCHTLRRTVINPSECICPTQEAHDTVCVCTCLWCVQDDHTKQQEDEEGGWQIAKTKKDKKKKGALTLSSTALKRVLGETKSEPSNDSDHAYLSDNSTYSSVYRDPRGVYMDYESDHEQDGYQDDYPSNYFDGRSDDGEQYATYDNYSDDGRADLDDECNGYCD</sequence>
<accession>A0A5K0U7Y0</accession>
<reference evidence="2 3" key="1">
    <citation type="submission" date="2018-10" db="EMBL/GenBank/DDBJ databases">
        <authorList>
            <consortium name="IHU Genomes"/>
        </authorList>
    </citation>
    <scope>NUCLEOTIDE SEQUENCE [LARGE SCALE GENOMIC DNA]</scope>
    <source>
        <strain evidence="2 3">A1</strain>
    </source>
</reference>
<proteinExistence type="predicted"/>
<feature type="region of interest" description="Disordered" evidence="1">
    <location>
        <begin position="412"/>
        <end position="462"/>
    </location>
</feature>
<gene>
    <name evidence="2" type="ORF">YASMINEVIRUS_632</name>
</gene>
<evidence type="ECO:0000313" key="3">
    <source>
        <dbReference type="Proteomes" id="UP000594342"/>
    </source>
</evidence>
<evidence type="ECO:0000313" key="2">
    <source>
        <dbReference type="EMBL" id="VBB18169.1"/>
    </source>
</evidence>
<name>A0A5K0U7Y0_9VIRU</name>
<feature type="compositionally biased region" description="Basic and acidic residues" evidence="1">
    <location>
        <begin position="375"/>
        <end position="390"/>
    </location>
</feature>
<dbReference type="Gene3D" id="2.60.120.620">
    <property type="entry name" value="q2cbj1_9rhob like domain"/>
    <property type="match status" value="1"/>
</dbReference>
<dbReference type="Proteomes" id="UP000594342">
    <property type="component" value="Unassembled WGS sequence"/>
</dbReference>
<comment type="caution">
    <text evidence="2">The sequence shown here is derived from an EMBL/GenBank/DDBJ whole genome shotgun (WGS) entry which is preliminary data.</text>
</comment>